<sequence length="405" mass="44861">MSRLHTRLLPLAAAAAAALFSTGASALEFHGYLRSGSGVTSGGGEQTCFSLPGAYTKYRLGNECETYGEAQLDQNLYDGKDGVKFDYHLMFAYKGTYSSQQDYESLTTDDDSRDWALRQNWIGVKGLPMLHGASVWAGKRYYKREDVHITDFYYHDTSGYGAGIEDIKVGPGNFSYALLRNTDGDRGMTRHDFRYEGLSLGRAGSLDFSVEINRADSTNGATAENGGFVQVEHMIPMLGGFNKVAVQYGKGSASNMSLGYPDYTADSDHKTWRIVDFGIVEFAPAFSGMYTFVYQDQKDNYKWTSLGVRPAWHLNDYFKLQAELGYDRVKPENGDTMHLTKLTIAPTLVAGRGFFARPELRLFVTHAKWNDAARDQWGGVAGGATGRFGADTSGTTYGFQVEAWW</sequence>
<dbReference type="InterPro" id="IPR036998">
    <property type="entry name" value="Porin_LamB_sf"/>
</dbReference>
<keyword evidence="5" id="KW-0812">Transmembrane</keyword>
<keyword evidence="12" id="KW-1185">Reference proteome</keyword>
<gene>
    <name evidence="11" type="ORF">CKO43_04540</name>
</gene>
<dbReference type="Proteomes" id="UP001041814">
    <property type="component" value="Unassembled WGS sequence"/>
</dbReference>
<evidence type="ECO:0000313" key="12">
    <source>
        <dbReference type="Proteomes" id="UP001041814"/>
    </source>
</evidence>
<dbReference type="SUPFAM" id="SSF56935">
    <property type="entry name" value="Porins"/>
    <property type="match status" value="1"/>
</dbReference>
<dbReference type="Gene3D" id="2.40.170.10">
    <property type="entry name" value="Porin, LamB type"/>
    <property type="match status" value="1"/>
</dbReference>
<evidence type="ECO:0000256" key="3">
    <source>
        <dbReference type="ARBA" id="ARBA00022448"/>
    </source>
</evidence>
<evidence type="ECO:0000256" key="9">
    <source>
        <dbReference type="ARBA" id="ARBA00023237"/>
    </source>
</evidence>
<comment type="similarity">
    <text evidence="2">Belongs to the porin LamB (TC 1.B.3) family.</text>
</comment>
<organism evidence="11 12">
    <name type="scientific">Rubrivivax gelatinosus</name>
    <name type="common">Rhodocyclus gelatinosus</name>
    <name type="synonym">Rhodopseudomonas gelatinosa</name>
    <dbReference type="NCBI Taxonomy" id="28068"/>
    <lineage>
        <taxon>Bacteria</taxon>
        <taxon>Pseudomonadati</taxon>
        <taxon>Pseudomonadota</taxon>
        <taxon>Betaproteobacteria</taxon>
        <taxon>Burkholderiales</taxon>
        <taxon>Sphaerotilaceae</taxon>
        <taxon>Rubrivivax</taxon>
    </lineage>
</organism>
<evidence type="ECO:0000256" key="8">
    <source>
        <dbReference type="ARBA" id="ARBA00023136"/>
    </source>
</evidence>
<comment type="subcellular location">
    <subcellularLocation>
        <location evidence="1">Cell outer membrane</location>
        <topology evidence="1">Multi-pass membrane protein</topology>
    </subcellularLocation>
</comment>
<dbReference type="PANTHER" id="PTHR38762">
    <property type="entry name" value="CRYPTIC OUTER MEMBRANE PORIN BGLH-RELATED"/>
    <property type="match status" value="1"/>
</dbReference>
<dbReference type="EMBL" id="NRRU01000011">
    <property type="protein sequence ID" value="MBK1712044.1"/>
    <property type="molecule type" value="Genomic_DNA"/>
</dbReference>
<evidence type="ECO:0000256" key="5">
    <source>
        <dbReference type="ARBA" id="ARBA00022692"/>
    </source>
</evidence>
<evidence type="ECO:0000256" key="7">
    <source>
        <dbReference type="ARBA" id="ARBA00023114"/>
    </source>
</evidence>
<protein>
    <recommendedName>
        <fullName evidence="13">Maltoporin</fullName>
    </recommendedName>
</protein>
<keyword evidence="3" id="KW-0813">Transport</keyword>
<dbReference type="PANTHER" id="PTHR38762:SF1">
    <property type="entry name" value="CRYPTIC OUTER MEMBRANE PORIN BGLH-RELATED"/>
    <property type="match status" value="1"/>
</dbReference>
<dbReference type="Pfam" id="PF02264">
    <property type="entry name" value="LamB"/>
    <property type="match status" value="1"/>
</dbReference>
<evidence type="ECO:0000256" key="2">
    <source>
        <dbReference type="ARBA" id="ARBA00007055"/>
    </source>
</evidence>
<evidence type="ECO:0008006" key="13">
    <source>
        <dbReference type="Google" id="ProtNLM"/>
    </source>
</evidence>
<evidence type="ECO:0000313" key="11">
    <source>
        <dbReference type="EMBL" id="MBK1712044.1"/>
    </source>
</evidence>
<keyword evidence="10" id="KW-0732">Signal</keyword>
<proteinExistence type="inferred from homology"/>
<reference evidence="11" key="1">
    <citation type="submission" date="2017-08" db="EMBL/GenBank/DDBJ databases">
        <authorList>
            <person name="Imhoff J.F."/>
            <person name="Rahn T."/>
            <person name="Kuenzel S."/>
            <person name="Neulinger S.C."/>
        </authorList>
    </citation>
    <scope>NUCLEOTIDE SEQUENCE</scope>
    <source>
        <strain evidence="11">IM 151</strain>
    </source>
</reference>
<keyword evidence="8" id="KW-0472">Membrane</keyword>
<keyword evidence="9" id="KW-0998">Cell outer membrane</keyword>
<evidence type="ECO:0000256" key="6">
    <source>
        <dbReference type="ARBA" id="ARBA00023065"/>
    </source>
</evidence>
<dbReference type="RefSeq" id="WP_200230210.1">
    <property type="nucleotide sequence ID" value="NZ_NRRT01000044.1"/>
</dbReference>
<keyword evidence="6" id="KW-0406">Ion transport</keyword>
<keyword evidence="4" id="KW-1134">Transmembrane beta strand</keyword>
<reference evidence="11" key="2">
    <citation type="journal article" date="2020" name="Microorganisms">
        <title>Osmotic Adaptation and Compatible Solute Biosynthesis of Phototrophic Bacteria as Revealed from Genome Analyses.</title>
        <authorList>
            <person name="Imhoff J.F."/>
            <person name="Rahn T."/>
            <person name="Kunzel S."/>
            <person name="Keller A."/>
            <person name="Neulinger S.C."/>
        </authorList>
    </citation>
    <scope>NUCLEOTIDE SEQUENCE</scope>
    <source>
        <strain evidence="11">IM 151</strain>
    </source>
</reference>
<feature type="chain" id="PRO_5046504851" description="Maltoporin" evidence="10">
    <location>
        <begin position="27"/>
        <end position="405"/>
    </location>
</feature>
<evidence type="ECO:0000256" key="1">
    <source>
        <dbReference type="ARBA" id="ARBA00004571"/>
    </source>
</evidence>
<accession>A0ABS1DPV8</accession>
<dbReference type="InterPro" id="IPR003192">
    <property type="entry name" value="Porin_LamB"/>
</dbReference>
<name>A0ABS1DPV8_RUBGE</name>
<dbReference type="InterPro" id="IPR050286">
    <property type="entry name" value="G_neg_Bact_CarbUptk_Porin"/>
</dbReference>
<evidence type="ECO:0000256" key="10">
    <source>
        <dbReference type="SAM" id="SignalP"/>
    </source>
</evidence>
<feature type="signal peptide" evidence="10">
    <location>
        <begin position="1"/>
        <end position="26"/>
    </location>
</feature>
<keyword evidence="7" id="KW-0626">Porin</keyword>
<evidence type="ECO:0000256" key="4">
    <source>
        <dbReference type="ARBA" id="ARBA00022452"/>
    </source>
</evidence>
<comment type="caution">
    <text evidence="11">The sequence shown here is derived from an EMBL/GenBank/DDBJ whole genome shotgun (WGS) entry which is preliminary data.</text>
</comment>
<dbReference type="CDD" id="cd01346">
    <property type="entry name" value="Maltoporin-like"/>
    <property type="match status" value="1"/>
</dbReference>